<sequence length="1055" mass="120527">MSLSYVCLYDPNMPISMDPLRSDILQTLTEKWNIVQADRLSETLDGLQDGVFINLHAPYFPKHAWKSILSFLQRGGNLLSIGGAPFRTPVYQDGNSWIAEPEQTAYHQQLQIHECMTVNDERFSRFVANEERPLFADAVFAWEKEPTCSFVLWVTRNDDCPGEHGSAGSMDAHITPLVTAVSKDQREIGAPVVLLENTKGTFSGSRWLFVNQRLSEAFWNLSSIRQLTDWAEYCSQGVSEWWLKPSVACYDPGDRPKLTLQSQYLPQARHAYRNGTPLLRGSEYAEDRPITWLGELTLYDDSGNLLWEEKLELACGRELEVMSFLPDILLEPGMYRATASLRSSLGEVRHLHQGFWCRDEALLRSGSFLTVSRDYFERDGEPMPIVGMTYMSSDVARKFIFLPNAAVWDRDMAQMKRAGINMIRTGIWTAYRHVMYVDGHPAEDVLRAIDAFFLTAKRHGIEVCFNFFSFAPELWEGSNPYLDPRSVEAQKRFIGAIVQRHRHSTHVHWDLINEPSVFDPKRVFAGPRSAKDKYEVAAFREWLKERYQGDIRLLQERWAMTPDQVPGFGAIVPPEPQDINFNSQDMIREKKGTRWLDYALFSMNMFNRWVYAMRDTISSFQPQQLVCVGQDEALASQRPSTFFYEGAVDYTSNHSWWMYDQIVWDSVFTKTPYKPNIIQETGIMYALTPDGMAMRSEEQLRNILERKYAYAFSTGCAGAIQWIWNTNFYMNNVNESNIGALRADGTEKPEADVSYDFGAFMKDTASLFKERELEPVVVIYPESNDLSNRRMAVEATSSASRVLAYELKSPFRALGELHLDALYAQPAQLIIVPSAHHLTDDALHKLLSFIEHTGATLLVTGPVGRNEYWQPSSRWDSLVGERQLHNILREECFLLEGDCIPLSYGGKKIMQVYKEIDSTVGTQACPSLIRRQIGKGTLLWIGLPVEWNDRPASIASLYDYAMKTAGIGQEMEWEEGQDISGIYGRRISFAAGDLYIFVSEYSQPVNVRISHPVHKHSYSFELESERTVMFATDEKGDIIAVYRPHEVDIDSHSAC</sequence>
<keyword evidence="5" id="KW-1185">Reference proteome</keyword>
<organism evidence="4 5">
    <name type="scientific">Paenibacillus profundus</name>
    <dbReference type="NCBI Taxonomy" id="1173085"/>
    <lineage>
        <taxon>Bacteria</taxon>
        <taxon>Bacillati</taxon>
        <taxon>Bacillota</taxon>
        <taxon>Bacilli</taxon>
        <taxon>Bacillales</taxon>
        <taxon>Paenibacillaceae</taxon>
        <taxon>Paenibacillus</taxon>
    </lineage>
</organism>
<name>A0ABS8YEW8_9BACL</name>
<evidence type="ECO:0000256" key="2">
    <source>
        <dbReference type="ARBA" id="ARBA00023295"/>
    </source>
</evidence>
<proteinExistence type="predicted"/>
<keyword evidence="2 4" id="KW-0326">Glycosidase</keyword>
<dbReference type="EMBL" id="JAJNBZ010000010">
    <property type="protein sequence ID" value="MCE5170548.1"/>
    <property type="molecule type" value="Genomic_DNA"/>
</dbReference>
<keyword evidence="1 4" id="KW-0378">Hydrolase</keyword>
<evidence type="ECO:0000313" key="4">
    <source>
        <dbReference type="EMBL" id="MCE5170548.1"/>
    </source>
</evidence>
<dbReference type="RefSeq" id="WP_233697252.1">
    <property type="nucleotide sequence ID" value="NZ_JAJNBZ010000010.1"/>
</dbReference>
<dbReference type="Pfam" id="PF02449">
    <property type="entry name" value="Glyco_hydro_42"/>
    <property type="match status" value="1"/>
</dbReference>
<dbReference type="GO" id="GO:0004565">
    <property type="term" value="F:beta-galactosidase activity"/>
    <property type="evidence" value="ECO:0007669"/>
    <property type="project" value="UniProtKB-EC"/>
</dbReference>
<dbReference type="Proteomes" id="UP001199916">
    <property type="component" value="Unassembled WGS sequence"/>
</dbReference>
<comment type="caution">
    <text evidence="4">The sequence shown here is derived from an EMBL/GenBank/DDBJ whole genome shotgun (WGS) entry which is preliminary data.</text>
</comment>
<dbReference type="Gene3D" id="3.20.20.80">
    <property type="entry name" value="Glycosidases"/>
    <property type="match status" value="1"/>
</dbReference>
<gene>
    <name evidence="4" type="ORF">LQV63_14625</name>
</gene>
<evidence type="ECO:0000256" key="1">
    <source>
        <dbReference type="ARBA" id="ARBA00022801"/>
    </source>
</evidence>
<feature type="domain" description="Glycoside hydrolase family 42 N-terminal" evidence="3">
    <location>
        <begin position="536"/>
        <end position="658"/>
    </location>
</feature>
<evidence type="ECO:0000313" key="5">
    <source>
        <dbReference type="Proteomes" id="UP001199916"/>
    </source>
</evidence>
<dbReference type="EC" id="3.2.1.23" evidence="4"/>
<protein>
    <submittedName>
        <fullName evidence="4">Beta-galactosidase</fullName>
        <ecNumber evidence="4">3.2.1.23</ecNumber>
    </submittedName>
</protein>
<dbReference type="SUPFAM" id="SSF51445">
    <property type="entry name" value="(Trans)glycosidases"/>
    <property type="match status" value="1"/>
</dbReference>
<accession>A0ABS8YEW8</accession>
<evidence type="ECO:0000259" key="3">
    <source>
        <dbReference type="Pfam" id="PF02449"/>
    </source>
</evidence>
<dbReference type="InterPro" id="IPR013529">
    <property type="entry name" value="Glyco_hydro_42_N"/>
</dbReference>
<dbReference type="InterPro" id="IPR017853">
    <property type="entry name" value="GH"/>
</dbReference>
<reference evidence="4 5" key="1">
    <citation type="submission" date="2021-11" db="EMBL/GenBank/DDBJ databases">
        <title>Draft genome sequence of Paenibacillus profundus YoMME, a new Gram-positive bacteria with exoelectrogenic properties.</title>
        <authorList>
            <person name="Hubenova Y."/>
            <person name="Hubenova E."/>
            <person name="Manasiev Y."/>
            <person name="Peykov S."/>
            <person name="Mitov M."/>
        </authorList>
    </citation>
    <scope>NUCLEOTIDE SEQUENCE [LARGE SCALE GENOMIC DNA]</scope>
    <source>
        <strain evidence="4 5">YoMME</strain>
    </source>
</reference>